<dbReference type="STRING" id="407022.SAMN05661044_05558"/>
<dbReference type="EMBL" id="FOAF01000017">
    <property type="protein sequence ID" value="SEM58414.1"/>
    <property type="molecule type" value="Genomic_DNA"/>
</dbReference>
<evidence type="ECO:0000256" key="1">
    <source>
        <dbReference type="SAM" id="Phobius"/>
    </source>
</evidence>
<keyword evidence="1" id="KW-0812">Transmembrane</keyword>
<name>A0A1H7ZSC9_OLID1</name>
<reference evidence="4" key="2">
    <citation type="submission" date="2016-10" db="EMBL/GenBank/DDBJ databases">
        <authorList>
            <person name="Varghese N."/>
            <person name="Submissions S."/>
        </authorList>
    </citation>
    <scope>NUCLEOTIDE SEQUENCE [LARGE SCALE GENOMIC DNA]</scope>
    <source>
        <strain evidence="4">DSM 18733</strain>
    </source>
</reference>
<dbReference type="RefSeq" id="WP_093332968.1">
    <property type="nucleotide sequence ID" value="NZ_FOAF01000017.1"/>
</dbReference>
<keyword evidence="1" id="KW-1133">Transmembrane helix</keyword>
<keyword evidence="1" id="KW-0472">Membrane</keyword>
<keyword evidence="4" id="KW-1185">Reference proteome</keyword>
<sequence>MKNLLLVVAAVIYSNLVLANQSIGDGEEYSTPKAIIYIVVGVLLITVIATVLYKRPKRKFNE</sequence>
<dbReference type="Proteomes" id="UP000199421">
    <property type="component" value="Unassembled WGS sequence"/>
</dbReference>
<gene>
    <name evidence="2" type="ORF">SAMN05661044_05558</name>
    <name evidence="3" type="ORF">SAMN05661044_05621</name>
</gene>
<feature type="transmembrane region" description="Helical" evidence="1">
    <location>
        <begin position="35"/>
        <end position="53"/>
    </location>
</feature>
<dbReference type="OrthoDB" id="799399at2"/>
<organism evidence="3 4">
    <name type="scientific">Olivibacter domesticus</name>
    <name type="common">Pseudosphingobacterium domesticum</name>
    <dbReference type="NCBI Taxonomy" id="407022"/>
    <lineage>
        <taxon>Bacteria</taxon>
        <taxon>Pseudomonadati</taxon>
        <taxon>Bacteroidota</taxon>
        <taxon>Sphingobacteriia</taxon>
        <taxon>Sphingobacteriales</taxon>
        <taxon>Sphingobacteriaceae</taxon>
        <taxon>Olivibacter</taxon>
    </lineage>
</organism>
<protein>
    <submittedName>
        <fullName evidence="3">Uncharacterized protein</fullName>
    </submittedName>
</protein>
<dbReference type="EMBL" id="FOAF01000019">
    <property type="protein sequence ID" value="SEM61201.1"/>
    <property type="molecule type" value="Genomic_DNA"/>
</dbReference>
<proteinExistence type="predicted"/>
<accession>A0A1H7ZSC9</accession>
<reference evidence="3" key="1">
    <citation type="submission" date="2016-10" db="EMBL/GenBank/DDBJ databases">
        <authorList>
            <person name="de Groot N.N."/>
        </authorList>
    </citation>
    <scope>NUCLEOTIDE SEQUENCE [LARGE SCALE GENOMIC DNA]</scope>
    <source>
        <strain evidence="3">DSM 18733</strain>
    </source>
</reference>
<evidence type="ECO:0000313" key="3">
    <source>
        <dbReference type="EMBL" id="SEM61201.1"/>
    </source>
</evidence>
<evidence type="ECO:0000313" key="2">
    <source>
        <dbReference type="EMBL" id="SEM58414.1"/>
    </source>
</evidence>
<evidence type="ECO:0000313" key="4">
    <source>
        <dbReference type="Proteomes" id="UP000199421"/>
    </source>
</evidence>
<dbReference type="AlphaFoldDB" id="A0A1H7ZSC9"/>